<dbReference type="AlphaFoldDB" id="A0A4R7KT24"/>
<dbReference type="PANTHER" id="PTHR42967:SF1">
    <property type="entry name" value="MBL FOLD METALLO-HYDROLASE"/>
    <property type="match status" value="1"/>
</dbReference>
<dbReference type="PANTHER" id="PTHR42967">
    <property type="entry name" value="METAL DEPENDENT HYDROLASE"/>
    <property type="match status" value="1"/>
</dbReference>
<comment type="caution">
    <text evidence="1">The sequence shown here is derived from an EMBL/GenBank/DDBJ whole genome shotgun (WGS) entry which is preliminary data.</text>
</comment>
<dbReference type="Gene3D" id="3.60.15.10">
    <property type="entry name" value="Ribonuclease Z/Hydroxyacylglutathione hydrolase-like"/>
    <property type="match status" value="1"/>
</dbReference>
<proteinExistence type="predicted"/>
<dbReference type="InterPro" id="IPR036866">
    <property type="entry name" value="RibonucZ/Hydroxyglut_hydro"/>
</dbReference>
<evidence type="ECO:0000313" key="1">
    <source>
        <dbReference type="EMBL" id="TDT62361.1"/>
    </source>
</evidence>
<name>A0A4R7KT24_9CLOT</name>
<sequence length="213" mass="24065">MKIKWLGHACFKITSEKGIRLLTDPFDDNVGYKLPSVEADIVTVSHGHYDHNFTDCVKGSYEVINKVGNFYVKDISITGVHTYHDNERGSKRGDNIVYVFEVDGIRVCHLGDLGHLLSPAQIEMISKVDVLLVPVGGVYTINGEEASQVVKQLKPSIIIPMHYKTPALKFNLEPLDDFLSRMEGVEKQSSQVLEIKKEDINNNKTRLYVLKYE</sequence>
<protein>
    <submittedName>
        <fullName evidence="1">L-ascorbate metabolism protein UlaG (Beta-lactamase superfamily)</fullName>
    </submittedName>
</protein>
<organism evidence="1 2">
    <name type="scientific">Fonticella tunisiensis</name>
    <dbReference type="NCBI Taxonomy" id="1096341"/>
    <lineage>
        <taxon>Bacteria</taxon>
        <taxon>Bacillati</taxon>
        <taxon>Bacillota</taxon>
        <taxon>Clostridia</taxon>
        <taxon>Eubacteriales</taxon>
        <taxon>Clostridiaceae</taxon>
        <taxon>Fonticella</taxon>
    </lineage>
</organism>
<dbReference type="OrthoDB" id="9789133at2"/>
<dbReference type="Proteomes" id="UP000295325">
    <property type="component" value="Unassembled WGS sequence"/>
</dbReference>
<dbReference type="Pfam" id="PF13483">
    <property type="entry name" value="Lactamase_B_3"/>
    <property type="match status" value="1"/>
</dbReference>
<keyword evidence="2" id="KW-1185">Reference proteome</keyword>
<dbReference type="EMBL" id="SOAZ01000004">
    <property type="protein sequence ID" value="TDT62361.1"/>
    <property type="molecule type" value="Genomic_DNA"/>
</dbReference>
<gene>
    <name evidence="1" type="ORF">EDD71_10486</name>
</gene>
<evidence type="ECO:0000313" key="2">
    <source>
        <dbReference type="Proteomes" id="UP000295325"/>
    </source>
</evidence>
<accession>A0A4R7KT24</accession>
<reference evidence="1 2" key="1">
    <citation type="submission" date="2019-03" db="EMBL/GenBank/DDBJ databases">
        <title>Genomic Encyclopedia of Type Strains, Phase IV (KMG-IV): sequencing the most valuable type-strain genomes for metagenomic binning, comparative biology and taxonomic classification.</title>
        <authorList>
            <person name="Goeker M."/>
        </authorList>
    </citation>
    <scope>NUCLEOTIDE SEQUENCE [LARGE SCALE GENOMIC DNA]</scope>
    <source>
        <strain evidence="1 2">DSM 24455</strain>
    </source>
</reference>
<dbReference type="SUPFAM" id="SSF56281">
    <property type="entry name" value="Metallo-hydrolase/oxidoreductase"/>
    <property type="match status" value="1"/>
</dbReference>
<dbReference type="RefSeq" id="WP_133627361.1">
    <property type="nucleotide sequence ID" value="NZ_SOAZ01000004.1"/>
</dbReference>